<reference evidence="2" key="2">
    <citation type="submission" date="2025-08" db="UniProtKB">
        <authorList>
            <consortium name="Ensembl"/>
        </authorList>
    </citation>
    <scope>IDENTIFICATION</scope>
</reference>
<name>A0AAX7V213_ASTCA</name>
<dbReference type="Pfam" id="PF16297">
    <property type="entry name" value="DUF4939"/>
    <property type="match status" value="1"/>
</dbReference>
<accession>A0AAX7V213</accession>
<protein>
    <recommendedName>
        <fullName evidence="1">DUF4939 domain-containing protein</fullName>
    </recommendedName>
</protein>
<dbReference type="AlphaFoldDB" id="A0AAX7V213"/>
<dbReference type="InterPro" id="IPR021109">
    <property type="entry name" value="Peptidase_aspartic_dom_sf"/>
</dbReference>
<dbReference type="InterPro" id="IPR032549">
    <property type="entry name" value="DUF4939"/>
</dbReference>
<reference evidence="2" key="1">
    <citation type="submission" date="2018-05" db="EMBL/GenBank/DDBJ databases">
        <authorList>
            <person name="Datahose"/>
        </authorList>
    </citation>
    <scope>NUCLEOTIDE SEQUENCE</scope>
</reference>
<dbReference type="Ensembl" id="ENSACLT00000092638.1">
    <property type="protein sequence ID" value="ENSACLP00000076493.1"/>
    <property type="gene ID" value="ENSACLG00000033305.1"/>
</dbReference>
<dbReference type="GeneTree" id="ENSGT01120000272150"/>
<keyword evidence="3" id="KW-1185">Reference proteome</keyword>
<reference evidence="2" key="3">
    <citation type="submission" date="2025-09" db="UniProtKB">
        <authorList>
            <consortium name="Ensembl"/>
        </authorList>
    </citation>
    <scope>IDENTIFICATION</scope>
</reference>
<evidence type="ECO:0000259" key="1">
    <source>
        <dbReference type="Pfam" id="PF16297"/>
    </source>
</evidence>
<sequence length="136" mass="15001">MLLSPPGAAGGPLPVPPPINVAAACPLPPSPPLPRREHLLPVPEKFSGDLDKSRGFLMQCALTFRQQPQAYATDCSKITLMVELLTGRALQWRVSLFLFKAPGTPLVLGFPWLKQHNPQIDWAQGRVTGWSEWCHE</sequence>
<dbReference type="Proteomes" id="UP000265100">
    <property type="component" value="Chromosome 18"/>
</dbReference>
<dbReference type="Gene3D" id="2.40.70.10">
    <property type="entry name" value="Acid Proteases"/>
    <property type="match status" value="1"/>
</dbReference>
<organism evidence="2 3">
    <name type="scientific">Astatotilapia calliptera</name>
    <name type="common">Eastern happy</name>
    <name type="synonym">Chromis callipterus</name>
    <dbReference type="NCBI Taxonomy" id="8154"/>
    <lineage>
        <taxon>Eukaryota</taxon>
        <taxon>Metazoa</taxon>
        <taxon>Chordata</taxon>
        <taxon>Craniata</taxon>
        <taxon>Vertebrata</taxon>
        <taxon>Euteleostomi</taxon>
        <taxon>Actinopterygii</taxon>
        <taxon>Neopterygii</taxon>
        <taxon>Teleostei</taxon>
        <taxon>Neoteleostei</taxon>
        <taxon>Acanthomorphata</taxon>
        <taxon>Ovalentaria</taxon>
        <taxon>Cichlomorphae</taxon>
        <taxon>Cichliformes</taxon>
        <taxon>Cichlidae</taxon>
        <taxon>African cichlids</taxon>
        <taxon>Pseudocrenilabrinae</taxon>
        <taxon>Haplochromini</taxon>
        <taxon>Astatotilapia</taxon>
    </lineage>
</organism>
<proteinExistence type="predicted"/>
<evidence type="ECO:0000313" key="3">
    <source>
        <dbReference type="Proteomes" id="UP000265100"/>
    </source>
</evidence>
<feature type="domain" description="DUF4939" evidence="1">
    <location>
        <begin position="36"/>
        <end position="94"/>
    </location>
</feature>
<evidence type="ECO:0000313" key="2">
    <source>
        <dbReference type="Ensembl" id="ENSACLP00000076493.1"/>
    </source>
</evidence>